<proteinExistence type="predicted"/>
<accession>A0A6A6TXM4</accession>
<evidence type="ECO:0000313" key="2">
    <source>
        <dbReference type="Proteomes" id="UP000799302"/>
    </source>
</evidence>
<reference evidence="1" key="1">
    <citation type="journal article" date="2020" name="Stud. Mycol.">
        <title>101 Dothideomycetes genomes: a test case for predicting lifestyles and emergence of pathogens.</title>
        <authorList>
            <person name="Haridas S."/>
            <person name="Albert R."/>
            <person name="Binder M."/>
            <person name="Bloem J."/>
            <person name="Labutti K."/>
            <person name="Salamov A."/>
            <person name="Andreopoulos B."/>
            <person name="Baker S."/>
            <person name="Barry K."/>
            <person name="Bills G."/>
            <person name="Bluhm B."/>
            <person name="Cannon C."/>
            <person name="Castanera R."/>
            <person name="Culley D."/>
            <person name="Daum C."/>
            <person name="Ezra D."/>
            <person name="Gonzalez J."/>
            <person name="Henrissat B."/>
            <person name="Kuo A."/>
            <person name="Liang C."/>
            <person name="Lipzen A."/>
            <person name="Lutzoni F."/>
            <person name="Magnuson J."/>
            <person name="Mondo S."/>
            <person name="Nolan M."/>
            <person name="Ohm R."/>
            <person name="Pangilinan J."/>
            <person name="Park H.-J."/>
            <person name="Ramirez L."/>
            <person name="Alfaro M."/>
            <person name="Sun H."/>
            <person name="Tritt A."/>
            <person name="Yoshinaga Y."/>
            <person name="Zwiers L.-H."/>
            <person name="Turgeon B."/>
            <person name="Goodwin S."/>
            <person name="Spatafora J."/>
            <person name="Crous P."/>
            <person name="Grigoriev I."/>
        </authorList>
    </citation>
    <scope>NUCLEOTIDE SEQUENCE</scope>
    <source>
        <strain evidence="1">CBS 115976</strain>
    </source>
</reference>
<gene>
    <name evidence="1" type="ORF">BT63DRAFT_460381</name>
</gene>
<dbReference type="EMBL" id="MU004243">
    <property type="protein sequence ID" value="KAF2664081.1"/>
    <property type="molecule type" value="Genomic_DNA"/>
</dbReference>
<dbReference type="AlphaFoldDB" id="A0A6A6TXM4"/>
<organism evidence="1 2">
    <name type="scientific">Microthyrium microscopicum</name>
    <dbReference type="NCBI Taxonomy" id="703497"/>
    <lineage>
        <taxon>Eukaryota</taxon>
        <taxon>Fungi</taxon>
        <taxon>Dikarya</taxon>
        <taxon>Ascomycota</taxon>
        <taxon>Pezizomycotina</taxon>
        <taxon>Dothideomycetes</taxon>
        <taxon>Dothideomycetes incertae sedis</taxon>
        <taxon>Microthyriales</taxon>
        <taxon>Microthyriaceae</taxon>
        <taxon>Microthyrium</taxon>
    </lineage>
</organism>
<keyword evidence="2" id="KW-1185">Reference proteome</keyword>
<dbReference type="Proteomes" id="UP000799302">
    <property type="component" value="Unassembled WGS sequence"/>
</dbReference>
<protein>
    <submittedName>
        <fullName evidence="1">Uncharacterized protein</fullName>
    </submittedName>
</protein>
<evidence type="ECO:0000313" key="1">
    <source>
        <dbReference type="EMBL" id="KAF2664081.1"/>
    </source>
</evidence>
<sequence>MTKSAINVDDRYVTESSNCHSGSAFICSGGQLAARTTLLLTQSLALSPHDPIDEAATIYGRIRRIAILFLSLTPRSRGRQLREFSEYRYHLHPPMIHGDTQFPANVGFVFITATLKHELAALSLQPTNDVRWNSLAIKPEWTTNGRLDKAVAKTALTFTSLPRSGPYLAGCHIKKLNCCALFLQSRQKKAPSRWTA</sequence>
<name>A0A6A6TXM4_9PEZI</name>